<dbReference type="PANTHER" id="PTHR37984">
    <property type="entry name" value="PROTEIN CBG26694"/>
    <property type="match status" value="1"/>
</dbReference>
<dbReference type="InterPro" id="IPR001584">
    <property type="entry name" value="Integrase_cat-core"/>
</dbReference>
<dbReference type="Pfam" id="PF00665">
    <property type="entry name" value="rve"/>
    <property type="match status" value="1"/>
</dbReference>
<evidence type="ECO:0000313" key="3">
    <source>
        <dbReference type="EMBL" id="MBW0591685.1"/>
    </source>
</evidence>
<dbReference type="Proteomes" id="UP000765509">
    <property type="component" value="Unassembled WGS sequence"/>
</dbReference>
<keyword evidence="4" id="KW-1185">Reference proteome</keyword>
<dbReference type="Gene3D" id="3.30.420.10">
    <property type="entry name" value="Ribonuclease H-like superfamily/Ribonuclease H"/>
    <property type="match status" value="1"/>
</dbReference>
<dbReference type="GO" id="GO:0015074">
    <property type="term" value="P:DNA integration"/>
    <property type="evidence" value="ECO:0007669"/>
    <property type="project" value="InterPro"/>
</dbReference>
<accession>A0A9Q3L5D1</accession>
<dbReference type="AlphaFoldDB" id="A0A9Q3L5D1"/>
<dbReference type="SUPFAM" id="SSF53098">
    <property type="entry name" value="Ribonuclease H-like"/>
    <property type="match status" value="1"/>
</dbReference>
<dbReference type="EMBL" id="AVOT02144428">
    <property type="protein sequence ID" value="MBW0591685.1"/>
    <property type="molecule type" value="Genomic_DNA"/>
</dbReference>
<name>A0A9Q3L5D1_9BASI</name>
<comment type="caution">
    <text evidence="3">The sequence shown here is derived from an EMBL/GenBank/DDBJ whole genome shotgun (WGS) entry which is preliminary data.</text>
</comment>
<keyword evidence="1" id="KW-0694">RNA-binding</keyword>
<gene>
    <name evidence="3" type="ORF">O181_131400</name>
</gene>
<proteinExistence type="predicted"/>
<dbReference type="PANTHER" id="PTHR37984:SF5">
    <property type="entry name" value="PROTEIN NYNRIN-LIKE"/>
    <property type="match status" value="1"/>
</dbReference>
<evidence type="ECO:0000256" key="1">
    <source>
        <dbReference type="ARBA" id="ARBA00022884"/>
    </source>
</evidence>
<dbReference type="GO" id="GO:0003723">
    <property type="term" value="F:RNA binding"/>
    <property type="evidence" value="ECO:0007669"/>
    <property type="project" value="UniProtKB-KW"/>
</dbReference>
<dbReference type="GO" id="GO:0005634">
    <property type="term" value="C:nucleus"/>
    <property type="evidence" value="ECO:0007669"/>
    <property type="project" value="UniProtKB-ARBA"/>
</dbReference>
<dbReference type="InterPro" id="IPR050951">
    <property type="entry name" value="Retrovirus_Pol_polyprotein"/>
</dbReference>
<dbReference type="OrthoDB" id="3227343at2759"/>
<reference evidence="3" key="1">
    <citation type="submission" date="2021-03" db="EMBL/GenBank/DDBJ databases">
        <title>Draft genome sequence of rust myrtle Austropuccinia psidii MF-1, a brazilian biotype.</title>
        <authorList>
            <person name="Quecine M.C."/>
            <person name="Pachon D.M.R."/>
            <person name="Bonatelli M.L."/>
            <person name="Correr F.H."/>
            <person name="Franceschini L.M."/>
            <person name="Leite T.F."/>
            <person name="Margarido G.R.A."/>
            <person name="Almeida C.A."/>
            <person name="Ferrarezi J.A."/>
            <person name="Labate C.A."/>
        </authorList>
    </citation>
    <scope>NUCLEOTIDE SEQUENCE</scope>
    <source>
        <strain evidence="3">MF-1</strain>
    </source>
</reference>
<dbReference type="PROSITE" id="PS50994">
    <property type="entry name" value="INTEGRASE"/>
    <property type="match status" value="1"/>
</dbReference>
<evidence type="ECO:0000259" key="2">
    <source>
        <dbReference type="PROSITE" id="PS50994"/>
    </source>
</evidence>
<sequence>MAHMSEERTKERVTSTAWLTQWEKELNEYINTFERFHKGNRKHSKRYWLLQNIEEPKHPWETINMDWVTGIVPVGKGNFNAFLVIVDRYSKNIRCPPCHKEDTAMDTALPFWNKIISIFGIPKTIISNRDPKFTSELWTNLYNMLGAKRAFSTAYHPQTDVLAERMIQIMEEIIRRFCAYGIEYKDHEGYTHD</sequence>
<protein>
    <recommendedName>
        <fullName evidence="2">Integrase catalytic domain-containing protein</fullName>
    </recommendedName>
</protein>
<evidence type="ECO:0000313" key="4">
    <source>
        <dbReference type="Proteomes" id="UP000765509"/>
    </source>
</evidence>
<feature type="domain" description="Integrase catalytic" evidence="2">
    <location>
        <begin position="55"/>
        <end position="193"/>
    </location>
</feature>
<dbReference type="InterPro" id="IPR012337">
    <property type="entry name" value="RNaseH-like_sf"/>
</dbReference>
<dbReference type="InterPro" id="IPR036397">
    <property type="entry name" value="RNaseH_sf"/>
</dbReference>
<organism evidence="3 4">
    <name type="scientific">Austropuccinia psidii MF-1</name>
    <dbReference type="NCBI Taxonomy" id="1389203"/>
    <lineage>
        <taxon>Eukaryota</taxon>
        <taxon>Fungi</taxon>
        <taxon>Dikarya</taxon>
        <taxon>Basidiomycota</taxon>
        <taxon>Pucciniomycotina</taxon>
        <taxon>Pucciniomycetes</taxon>
        <taxon>Pucciniales</taxon>
        <taxon>Sphaerophragmiaceae</taxon>
        <taxon>Austropuccinia</taxon>
    </lineage>
</organism>